<dbReference type="Pfam" id="PF00072">
    <property type="entry name" value="Response_reg"/>
    <property type="match status" value="1"/>
</dbReference>
<evidence type="ECO:0000256" key="2">
    <source>
        <dbReference type="ARBA" id="ARBA00012438"/>
    </source>
</evidence>
<dbReference type="InterPro" id="IPR005467">
    <property type="entry name" value="His_kinase_dom"/>
</dbReference>
<keyword evidence="5" id="KW-0812">Transmembrane</keyword>
<dbReference type="CDD" id="cd01007">
    <property type="entry name" value="PBP2_BvgS_HisK_like"/>
    <property type="match status" value="1"/>
</dbReference>
<dbReference type="SMART" id="SM00448">
    <property type="entry name" value="REC"/>
    <property type="match status" value="1"/>
</dbReference>
<feature type="chain" id="PRO_5045705525" description="histidine kinase" evidence="6">
    <location>
        <begin position="20"/>
        <end position="866"/>
    </location>
</feature>
<dbReference type="InterPro" id="IPR036890">
    <property type="entry name" value="HATPase_C_sf"/>
</dbReference>
<dbReference type="Gene3D" id="3.40.190.10">
    <property type="entry name" value="Periplasmic binding protein-like II"/>
    <property type="match status" value="2"/>
</dbReference>
<dbReference type="EC" id="2.7.13.3" evidence="2"/>
<dbReference type="SMART" id="SM00062">
    <property type="entry name" value="PBPb"/>
    <property type="match status" value="1"/>
</dbReference>
<name>A0ABM8AWC1_9BACT</name>
<keyword evidence="6" id="KW-0732">Signal</keyword>
<dbReference type="PANTHER" id="PTHR43065">
    <property type="entry name" value="SENSOR HISTIDINE KINASE"/>
    <property type="match status" value="1"/>
</dbReference>
<dbReference type="SUPFAM" id="SSF47384">
    <property type="entry name" value="Homodimeric domain of signal transducing histidine kinase"/>
    <property type="match status" value="1"/>
</dbReference>
<dbReference type="SUPFAM" id="SSF55874">
    <property type="entry name" value="ATPase domain of HSP90 chaperone/DNA topoisomerase II/histidine kinase"/>
    <property type="match status" value="1"/>
</dbReference>
<protein>
    <recommendedName>
        <fullName evidence="2">histidine kinase</fullName>
        <ecNumber evidence="2">2.7.13.3</ecNumber>
    </recommendedName>
</protein>
<feature type="signal peptide" evidence="6">
    <location>
        <begin position="1"/>
        <end position="19"/>
    </location>
</feature>
<dbReference type="Gene3D" id="3.30.565.10">
    <property type="entry name" value="Histidine kinase-like ATPase, C-terminal domain"/>
    <property type="match status" value="1"/>
</dbReference>
<feature type="domain" description="Response regulatory" evidence="8">
    <location>
        <begin position="737"/>
        <end position="853"/>
    </location>
</feature>
<dbReference type="RefSeq" id="WP_281761665.1">
    <property type="nucleotide sequence ID" value="NZ_AP026709.1"/>
</dbReference>
<gene>
    <name evidence="9" type="ORF">SYK_00930</name>
</gene>
<dbReference type="Gene3D" id="1.10.287.130">
    <property type="match status" value="1"/>
</dbReference>
<dbReference type="PRINTS" id="PR00344">
    <property type="entry name" value="BCTRLSENSOR"/>
</dbReference>
<keyword evidence="5" id="KW-1133">Transmembrane helix</keyword>
<dbReference type="InterPro" id="IPR003594">
    <property type="entry name" value="HATPase_dom"/>
</dbReference>
<dbReference type="InterPro" id="IPR036097">
    <property type="entry name" value="HisK_dim/P_sf"/>
</dbReference>
<dbReference type="PROSITE" id="PS50110">
    <property type="entry name" value="RESPONSE_REGULATORY"/>
    <property type="match status" value="1"/>
</dbReference>
<dbReference type="PROSITE" id="PS50109">
    <property type="entry name" value="HIS_KIN"/>
    <property type="match status" value="1"/>
</dbReference>
<dbReference type="EMBL" id="AP026709">
    <property type="protein sequence ID" value="BDQ35733.1"/>
    <property type="molecule type" value="Genomic_DNA"/>
</dbReference>
<evidence type="ECO:0000256" key="1">
    <source>
        <dbReference type="ARBA" id="ARBA00000085"/>
    </source>
</evidence>
<evidence type="ECO:0000313" key="9">
    <source>
        <dbReference type="EMBL" id="BDQ35733.1"/>
    </source>
</evidence>
<dbReference type="SUPFAM" id="SSF53850">
    <property type="entry name" value="Periplasmic binding protein-like II"/>
    <property type="match status" value="1"/>
</dbReference>
<dbReference type="InterPro" id="IPR003661">
    <property type="entry name" value="HisK_dim/P_dom"/>
</dbReference>
<dbReference type="InterPro" id="IPR001638">
    <property type="entry name" value="Solute-binding_3/MltF_N"/>
</dbReference>
<dbReference type="InterPro" id="IPR011006">
    <property type="entry name" value="CheY-like_superfamily"/>
</dbReference>
<evidence type="ECO:0000313" key="10">
    <source>
        <dbReference type="Proteomes" id="UP001317742"/>
    </source>
</evidence>
<dbReference type="Gene3D" id="3.40.50.2300">
    <property type="match status" value="1"/>
</dbReference>
<keyword evidence="3 4" id="KW-0597">Phosphoprotein</keyword>
<evidence type="ECO:0000256" key="5">
    <source>
        <dbReference type="SAM" id="Phobius"/>
    </source>
</evidence>
<dbReference type="SUPFAM" id="SSF52172">
    <property type="entry name" value="CheY-like"/>
    <property type="match status" value="1"/>
</dbReference>
<dbReference type="Pfam" id="PF02518">
    <property type="entry name" value="HATPase_c"/>
    <property type="match status" value="1"/>
</dbReference>
<sequence>MKRVFGFILCVCMVLVAFSCTPLDGQTPLTAEEQEWIEKNKEIPLGVSLHYPPYEEFGLKGGYQGLSADYIRLINEKTGLKFVPLRFRNRDEVLAGIKRGEISVVAALEMTDERRDFLDFTQPYVNVPAAIITRKEFKGELSLEKLDGMRIGVTVSPEFISYLEKYFPGDYTVVTMAGGYIGGLRSLAVGDVDALICDMALASRYIANARISNLRIAGISSYTIDLRIASLKSQPIVGQILRKGLAMILPHERKTIEEKWLTLHYRPIWASWTFWLGLLGVLGLVLGGIVLVLGGIVLVLFWNRSLKRQVAQRTMALSSINKVLLGALDCHTEREVMLRCLQEAKTMSSSERAFLGEVEQTGAIKVLLATEGGADCPEWDCAEFESVILEGEQLDRLAGGHVVNVSIGGDRKGHPHLIVVPLQILAGTNMKIIAVARSENRYVSNEVLILAEVLFAFEEALQRKRTEISLHEKERQLQRVQRMEALGTLAGGIAHDFNNILGVIIANGEMIEMFHMDVDKTIHPKIRAILAAAYRGRDLVNQILTFTRKSNDEAAVLNVGPILKETVKFLQSSLPASITIEYTIDSPESTVLVDPTQMHQVLMNLCTNAAHAMESMGGTLSLSLRSGQVNPSQVGAQTLEPGSYLILEVRDTGSGIEPELIERLFDPFFTTKEPGKGTGLGLSVVQGIVKSWGGEVLVKSIHGRGSLFQVFIPARSESGEQPVLSSGGGEIFKGTGSILFVDDEEELVKSCSEFLANLGYKVHAETDSRAALELFSSAPEKFDLVITDYNMPGLSGDDLARKILEEKPTVPIIVCSGYSQSFDESTATSLGITEYLKKPISLKMLALAVRKYLRPDLEDETHDFME</sequence>
<keyword evidence="5" id="KW-0472">Membrane</keyword>
<organism evidence="9 10">
    <name type="scientific">Pseudodesulfovibrio nedwellii</name>
    <dbReference type="NCBI Taxonomy" id="2973072"/>
    <lineage>
        <taxon>Bacteria</taxon>
        <taxon>Pseudomonadati</taxon>
        <taxon>Thermodesulfobacteriota</taxon>
        <taxon>Desulfovibrionia</taxon>
        <taxon>Desulfovibrionales</taxon>
        <taxon>Desulfovibrionaceae</taxon>
    </lineage>
</organism>
<evidence type="ECO:0000256" key="3">
    <source>
        <dbReference type="ARBA" id="ARBA00022553"/>
    </source>
</evidence>
<dbReference type="PROSITE" id="PS51257">
    <property type="entry name" value="PROKAR_LIPOPROTEIN"/>
    <property type="match status" value="1"/>
</dbReference>
<dbReference type="InterPro" id="IPR004358">
    <property type="entry name" value="Sig_transdc_His_kin-like_C"/>
</dbReference>
<keyword evidence="10" id="KW-1185">Reference proteome</keyword>
<dbReference type="Pfam" id="PF00497">
    <property type="entry name" value="SBP_bac_3"/>
    <property type="match status" value="1"/>
</dbReference>
<dbReference type="PANTHER" id="PTHR43065:SF42">
    <property type="entry name" value="TWO-COMPONENT SENSOR PPRA"/>
    <property type="match status" value="1"/>
</dbReference>
<dbReference type="CDD" id="cd00156">
    <property type="entry name" value="REC"/>
    <property type="match status" value="1"/>
</dbReference>
<reference evidence="9 10" key="1">
    <citation type="submission" date="2022-08" db="EMBL/GenBank/DDBJ databases">
        <title>Genome Sequence of the sulphate-reducing bacterium, Pseudodesulfovibrio sp. SYK.</title>
        <authorList>
            <person name="Kondo R."/>
            <person name="Kataoka T."/>
        </authorList>
    </citation>
    <scope>NUCLEOTIDE SEQUENCE [LARGE SCALE GENOMIC DNA]</scope>
    <source>
        <strain evidence="9 10">SYK</strain>
    </source>
</reference>
<accession>A0ABM8AWC1</accession>
<dbReference type="Proteomes" id="UP001317742">
    <property type="component" value="Chromosome"/>
</dbReference>
<feature type="transmembrane region" description="Helical" evidence="5">
    <location>
        <begin position="272"/>
        <end position="302"/>
    </location>
</feature>
<dbReference type="InterPro" id="IPR001789">
    <property type="entry name" value="Sig_transdc_resp-reg_receiver"/>
</dbReference>
<proteinExistence type="predicted"/>
<feature type="modified residue" description="4-aspartylphosphate" evidence="4">
    <location>
        <position position="788"/>
    </location>
</feature>
<evidence type="ECO:0000256" key="6">
    <source>
        <dbReference type="SAM" id="SignalP"/>
    </source>
</evidence>
<evidence type="ECO:0000259" key="8">
    <source>
        <dbReference type="PROSITE" id="PS50110"/>
    </source>
</evidence>
<comment type="catalytic activity">
    <reaction evidence="1">
        <text>ATP + protein L-histidine = ADP + protein N-phospho-L-histidine.</text>
        <dbReference type="EC" id="2.7.13.3"/>
    </reaction>
</comment>
<dbReference type="SMART" id="SM00388">
    <property type="entry name" value="HisKA"/>
    <property type="match status" value="1"/>
</dbReference>
<evidence type="ECO:0000256" key="4">
    <source>
        <dbReference type="PROSITE-ProRule" id="PRU00169"/>
    </source>
</evidence>
<dbReference type="SMART" id="SM00387">
    <property type="entry name" value="HATPase_c"/>
    <property type="match status" value="1"/>
</dbReference>
<evidence type="ECO:0000259" key="7">
    <source>
        <dbReference type="PROSITE" id="PS50109"/>
    </source>
</evidence>
<feature type="domain" description="Histidine kinase" evidence="7">
    <location>
        <begin position="492"/>
        <end position="716"/>
    </location>
</feature>